<dbReference type="SUPFAM" id="SSF54001">
    <property type="entry name" value="Cysteine proteinases"/>
    <property type="match status" value="1"/>
</dbReference>
<comment type="caution">
    <text evidence="9">The sequence shown here is derived from an EMBL/GenBank/DDBJ whole genome shotgun (WGS) entry which is preliminary data.</text>
</comment>
<feature type="transmembrane region" description="Helical" evidence="7">
    <location>
        <begin position="225"/>
        <end position="249"/>
    </location>
</feature>
<keyword evidence="4" id="KW-0788">Thiol protease</keyword>
<dbReference type="NCBIfam" id="NF045974">
    <property type="entry name" value="conju_CD1108"/>
    <property type="match status" value="1"/>
</dbReference>
<accession>A0A9D1MB12</accession>
<feature type="compositionally biased region" description="Basic and acidic residues" evidence="6">
    <location>
        <begin position="10"/>
        <end position="41"/>
    </location>
</feature>
<dbReference type="PROSITE" id="PS51935">
    <property type="entry name" value="NLPC_P60"/>
    <property type="match status" value="1"/>
</dbReference>
<feature type="region of interest" description="Disordered" evidence="6">
    <location>
        <begin position="1"/>
        <end position="54"/>
    </location>
</feature>
<dbReference type="Pfam" id="PF00877">
    <property type="entry name" value="NLPC_P60"/>
    <property type="match status" value="1"/>
</dbReference>
<keyword evidence="7" id="KW-1133">Transmembrane helix</keyword>
<evidence type="ECO:0000256" key="3">
    <source>
        <dbReference type="ARBA" id="ARBA00022801"/>
    </source>
</evidence>
<dbReference type="GO" id="GO:0006508">
    <property type="term" value="P:proteolysis"/>
    <property type="evidence" value="ECO:0007669"/>
    <property type="project" value="UniProtKB-KW"/>
</dbReference>
<gene>
    <name evidence="9" type="ORF">IAA61_03700</name>
</gene>
<keyword evidence="3" id="KW-0378">Hydrolase</keyword>
<dbReference type="GO" id="GO:0008234">
    <property type="term" value="F:cysteine-type peptidase activity"/>
    <property type="evidence" value="ECO:0007669"/>
    <property type="project" value="UniProtKB-KW"/>
</dbReference>
<dbReference type="PANTHER" id="PTHR47053">
    <property type="entry name" value="MUREIN DD-ENDOPEPTIDASE MEPH-RELATED"/>
    <property type="match status" value="1"/>
</dbReference>
<name>A0A9D1MB12_9FIRM</name>
<dbReference type="Proteomes" id="UP000824109">
    <property type="component" value="Unassembled WGS sequence"/>
</dbReference>
<proteinExistence type="inferred from homology"/>
<dbReference type="InterPro" id="IPR038765">
    <property type="entry name" value="Papain-like_cys_pep_sf"/>
</dbReference>
<feature type="region of interest" description="Disordered" evidence="6">
    <location>
        <begin position="153"/>
        <end position="201"/>
    </location>
</feature>
<dbReference type="AlphaFoldDB" id="A0A9D1MB12"/>
<reference evidence="9" key="2">
    <citation type="journal article" date="2021" name="PeerJ">
        <title>Extensive microbial diversity within the chicken gut microbiome revealed by metagenomics and culture.</title>
        <authorList>
            <person name="Gilroy R."/>
            <person name="Ravi A."/>
            <person name="Getino M."/>
            <person name="Pursley I."/>
            <person name="Horton D.L."/>
            <person name="Alikhan N.F."/>
            <person name="Baker D."/>
            <person name="Gharbi K."/>
            <person name="Hall N."/>
            <person name="Watson M."/>
            <person name="Adriaenssens E.M."/>
            <person name="Foster-Nyarko E."/>
            <person name="Jarju S."/>
            <person name="Secka A."/>
            <person name="Antonio M."/>
            <person name="Oren A."/>
            <person name="Chaudhuri R.R."/>
            <person name="La Ragione R."/>
            <person name="Hildebrand F."/>
            <person name="Pallen M.J."/>
        </authorList>
    </citation>
    <scope>NUCLEOTIDE SEQUENCE</scope>
    <source>
        <strain evidence="9">USAMLcec3-3695</strain>
    </source>
</reference>
<feature type="coiled-coil region" evidence="5">
    <location>
        <begin position="261"/>
        <end position="288"/>
    </location>
</feature>
<evidence type="ECO:0000256" key="5">
    <source>
        <dbReference type="SAM" id="Coils"/>
    </source>
</evidence>
<evidence type="ECO:0000313" key="9">
    <source>
        <dbReference type="EMBL" id="HIU56904.1"/>
    </source>
</evidence>
<dbReference type="InterPro" id="IPR051202">
    <property type="entry name" value="Peptidase_C40"/>
</dbReference>
<keyword evidence="5" id="KW-0175">Coiled coil</keyword>
<dbReference type="PANTHER" id="PTHR47053:SF5">
    <property type="entry name" value="BIFUNCTIONAL MURAMIDASE_DL-ENDOPEPTIDASE CWLT"/>
    <property type="match status" value="1"/>
</dbReference>
<dbReference type="EMBL" id="DVNB01000039">
    <property type="protein sequence ID" value="HIU56904.1"/>
    <property type="molecule type" value="Genomic_DNA"/>
</dbReference>
<evidence type="ECO:0000256" key="7">
    <source>
        <dbReference type="SAM" id="Phobius"/>
    </source>
</evidence>
<evidence type="ECO:0000256" key="6">
    <source>
        <dbReference type="SAM" id="MobiDB-lite"/>
    </source>
</evidence>
<dbReference type="Gene3D" id="3.90.1720.10">
    <property type="entry name" value="endopeptidase domain like (from Nostoc punctiforme)"/>
    <property type="match status" value="1"/>
</dbReference>
<evidence type="ECO:0000313" key="10">
    <source>
        <dbReference type="Proteomes" id="UP000824109"/>
    </source>
</evidence>
<evidence type="ECO:0000256" key="2">
    <source>
        <dbReference type="ARBA" id="ARBA00022670"/>
    </source>
</evidence>
<comment type="similarity">
    <text evidence="1">Belongs to the peptidase C40 family.</text>
</comment>
<feature type="compositionally biased region" description="Polar residues" evidence="6">
    <location>
        <begin position="159"/>
        <end position="172"/>
    </location>
</feature>
<feature type="domain" description="NlpC/P60" evidence="8">
    <location>
        <begin position="430"/>
        <end position="553"/>
    </location>
</feature>
<evidence type="ECO:0000256" key="4">
    <source>
        <dbReference type="ARBA" id="ARBA00022807"/>
    </source>
</evidence>
<keyword evidence="7" id="KW-0472">Membrane</keyword>
<organism evidence="9 10">
    <name type="scientific">Candidatus Ornithomonoglobus merdipullorum</name>
    <dbReference type="NCBI Taxonomy" id="2840895"/>
    <lineage>
        <taxon>Bacteria</taxon>
        <taxon>Bacillati</taxon>
        <taxon>Bacillota</taxon>
        <taxon>Clostridia</taxon>
        <taxon>Candidatus Ornithomonoglobus</taxon>
    </lineage>
</organism>
<evidence type="ECO:0000256" key="1">
    <source>
        <dbReference type="ARBA" id="ARBA00007074"/>
    </source>
</evidence>
<protein>
    <submittedName>
        <fullName evidence="9">C40 family peptidase</fullName>
    </submittedName>
</protein>
<dbReference type="InterPro" id="IPR000064">
    <property type="entry name" value="NLP_P60_dom"/>
</dbReference>
<keyword evidence="2" id="KW-0645">Protease</keyword>
<reference evidence="9" key="1">
    <citation type="submission" date="2020-10" db="EMBL/GenBank/DDBJ databases">
        <authorList>
            <person name="Gilroy R."/>
        </authorList>
    </citation>
    <scope>NUCLEOTIDE SEQUENCE</scope>
    <source>
        <strain evidence="9">USAMLcec3-3695</strain>
    </source>
</reference>
<keyword evidence="7" id="KW-0812">Transmembrane</keyword>
<sequence length="553" mass="61565">MPKKSPRLLFTDEERQSPELKRAVKKADKAANKLEQAEARIPKKKIKKKQRFIDKKSGKVKTKIMFEEIDKKRPSSNLWSEIGTASAQITAGAAVKVLRDGEDDSAAASAAHSVEKTAETSIRTATFTYRSSKLKPYKDADKAEKQADKANIRALDKQANYQDRNGSNPQSKRQQKRAIKKEYAKAKRSGATTKKASEITKEASKGTAETSKKVVEFIGRHKTTFAVIGGIAAVIVIISCIFSSCSVMFQGASSAIAGSTYPSEDSEMLAAEERYKELEQELSDYISNFESTHSYDEYVYELDDIEHDPYVLVSVLTAIKQGAWTAADVETDLTDLFAKQYTLTEVVTTEQRTGADGSTYDYYICTVTLVNNNLSHIPSDILTQDQLELYATYMKTLGNRPDLFGDSVYVDKYINTEYEDYTIPPEALSDDRFAAMMDEATKYLGYPYVWGGSTPATSFDCSGFVCWVVNHSGWSVGRTTAECLRQLCVRVSPEEARPGDLIFFEGTYDTAGASHVGIYVGDNKMIHCGDPIQYANINSSYFSSHFMQFGRLQ</sequence>
<evidence type="ECO:0000259" key="8">
    <source>
        <dbReference type="PROSITE" id="PS51935"/>
    </source>
</evidence>